<dbReference type="EMBL" id="UFAJ01000607">
    <property type="protein sequence ID" value="SSD61211.1"/>
    <property type="molecule type" value="Genomic_DNA"/>
</dbReference>
<accession>A0A376B9B3</accession>
<organism evidence="2 3">
    <name type="scientific">Saccharomycodes ludwigii</name>
    <dbReference type="NCBI Taxonomy" id="36035"/>
    <lineage>
        <taxon>Eukaryota</taxon>
        <taxon>Fungi</taxon>
        <taxon>Dikarya</taxon>
        <taxon>Ascomycota</taxon>
        <taxon>Saccharomycotina</taxon>
        <taxon>Saccharomycetes</taxon>
        <taxon>Saccharomycodales</taxon>
        <taxon>Saccharomycodaceae</taxon>
        <taxon>Saccharomycodes</taxon>
    </lineage>
</organism>
<dbReference type="Proteomes" id="UP000262825">
    <property type="component" value="Unassembled WGS sequence"/>
</dbReference>
<dbReference type="VEuPathDB" id="FungiDB:SCODWIG_02972"/>
<dbReference type="AlphaFoldDB" id="A0A376B9B3"/>
<dbReference type="InterPro" id="IPR037507">
    <property type="entry name" value="Ribosomal_mL59"/>
</dbReference>
<feature type="domain" description="Large ribosomal subunit protein mL59" evidence="1">
    <location>
        <begin position="14"/>
        <end position="135"/>
    </location>
</feature>
<evidence type="ECO:0000313" key="3">
    <source>
        <dbReference type="Proteomes" id="UP000262825"/>
    </source>
</evidence>
<sequence>MSNKEYFELLPAVLKNFFKKYPPTIQYSVKPTSTNSITANPFLFNRHPVTNKAHDPKYSLRRMSVLYKLAKLYGVESFLPPITNKKFFEEKYEAKKFMRGVIKPKGHKHELSAESRMKKMQDAIKNADKFIVESKSVRYRKKLEQKSKEKRVSWF</sequence>
<dbReference type="OrthoDB" id="18529at2759"/>
<evidence type="ECO:0000313" key="2">
    <source>
        <dbReference type="EMBL" id="SSD61211.1"/>
    </source>
</evidence>
<dbReference type="GO" id="GO:0005762">
    <property type="term" value="C:mitochondrial large ribosomal subunit"/>
    <property type="evidence" value="ECO:0007669"/>
    <property type="project" value="InterPro"/>
</dbReference>
<reference evidence="3" key="1">
    <citation type="submission" date="2018-06" db="EMBL/GenBank/DDBJ databases">
        <authorList>
            <person name="Guldener U."/>
        </authorList>
    </citation>
    <scope>NUCLEOTIDE SEQUENCE [LARGE SCALE GENOMIC DNA]</scope>
    <source>
        <strain evidence="3">UTAD17</strain>
    </source>
</reference>
<evidence type="ECO:0000259" key="1">
    <source>
        <dbReference type="Pfam" id="PF18126"/>
    </source>
</evidence>
<dbReference type="Pfam" id="PF18126">
    <property type="entry name" value="Mitoc_mL59"/>
    <property type="match status" value="1"/>
</dbReference>
<keyword evidence="3" id="KW-1185">Reference proteome</keyword>
<name>A0A376B9B3_9ASCO</name>
<dbReference type="PANTHER" id="PTHR28041:SF1">
    <property type="entry name" value="LARGE RIBOSOMAL SUBUNIT PROTEIN ML59"/>
    <property type="match status" value="1"/>
</dbReference>
<keyword evidence="2" id="KW-0687">Ribonucleoprotein</keyword>
<protein>
    <submittedName>
        <fullName evidence="2">Probable 54S ribosomal protein L25, mitochondrial</fullName>
    </submittedName>
</protein>
<gene>
    <name evidence="2" type="ORF">SCODWIG_02972</name>
</gene>
<dbReference type="InterPro" id="IPR040922">
    <property type="entry name" value="Ribosomal_mL59_dom"/>
</dbReference>
<proteinExistence type="predicted"/>
<dbReference type="GO" id="GO:0003735">
    <property type="term" value="F:structural constituent of ribosome"/>
    <property type="evidence" value="ECO:0007669"/>
    <property type="project" value="InterPro"/>
</dbReference>
<dbReference type="PANTHER" id="PTHR28041">
    <property type="entry name" value="54S RIBOSOMAL PROTEIN L25, MITOCHONDRIAL"/>
    <property type="match status" value="1"/>
</dbReference>
<keyword evidence="2" id="KW-0689">Ribosomal protein</keyword>